<dbReference type="Proteomes" id="UP000021210">
    <property type="component" value="Unassembled WGS sequence"/>
</dbReference>
<dbReference type="EMBL" id="JAOH01000002">
    <property type="protein sequence ID" value="EUA60236.1"/>
    <property type="molecule type" value="Genomic_DNA"/>
</dbReference>
<protein>
    <submittedName>
        <fullName evidence="2">Uncharacterized protein</fullName>
    </submittedName>
</protein>
<feature type="region of interest" description="Disordered" evidence="1">
    <location>
        <begin position="99"/>
        <end position="130"/>
    </location>
</feature>
<accession>A0A829QDH6</accession>
<evidence type="ECO:0000256" key="1">
    <source>
        <dbReference type="SAM" id="MobiDB-lite"/>
    </source>
</evidence>
<feature type="region of interest" description="Disordered" evidence="1">
    <location>
        <begin position="61"/>
        <end position="87"/>
    </location>
</feature>
<dbReference type="AlphaFoldDB" id="A0A829QDH6"/>
<name>A0A829QDH6_9MYCO</name>
<proteinExistence type="predicted"/>
<evidence type="ECO:0000313" key="2">
    <source>
        <dbReference type="EMBL" id="EUA60236.1"/>
    </source>
</evidence>
<evidence type="ECO:0000313" key="3">
    <source>
        <dbReference type="Proteomes" id="UP000021210"/>
    </source>
</evidence>
<comment type="caution">
    <text evidence="2">The sequence shown here is derived from an EMBL/GenBank/DDBJ whole genome shotgun (WGS) entry which is preliminary data.</text>
</comment>
<reference evidence="2 3" key="1">
    <citation type="submission" date="2013-12" db="EMBL/GenBank/DDBJ databases">
        <authorList>
            <person name="Zelazny A."/>
            <person name="Olivier K."/>
            <person name="Holland S."/>
            <person name="Lenaerts A."/>
            <person name="Ordway D."/>
            <person name="DeGroote M.A."/>
            <person name="Parker T."/>
            <person name="Sizemore C."/>
            <person name="Tallon L.J."/>
            <person name="Sadzewicz L.K."/>
            <person name="Sengamalay N."/>
            <person name="Fraser C.M."/>
            <person name="Hine E."/>
            <person name="Shefchek K.A."/>
            <person name="Das S.P."/>
            <person name="Tettelin H."/>
        </authorList>
    </citation>
    <scope>NUCLEOTIDE SEQUENCE [LARGE SCALE GENOMIC DNA]</scope>
    <source>
        <strain evidence="2 3">1948</strain>
    </source>
</reference>
<gene>
    <name evidence="2" type="ORF">I542_0367</name>
</gene>
<organism evidence="2 3">
    <name type="scientific">Mycobacteroides abscessus 1948</name>
    <dbReference type="NCBI Taxonomy" id="1299323"/>
    <lineage>
        <taxon>Bacteria</taxon>
        <taxon>Bacillati</taxon>
        <taxon>Actinomycetota</taxon>
        <taxon>Actinomycetes</taxon>
        <taxon>Mycobacteriales</taxon>
        <taxon>Mycobacteriaceae</taxon>
        <taxon>Mycobacteroides</taxon>
        <taxon>Mycobacteroides abscessus</taxon>
    </lineage>
</organism>
<sequence length="130" mass="14733">MKGHVKRTLEVLEALGFTREDDMFGRRKWTFHHSFAPDEQLKVWEGQSEAACIAVQQKAHAISETGSSGPSMPKTVGRRKHRVKAASSGPTIMELARQDREAARKERDAARIEARHDREIKSLMQPGWGR</sequence>
<feature type="compositionally biased region" description="Basic and acidic residues" evidence="1">
    <location>
        <begin position="99"/>
        <end position="121"/>
    </location>
</feature>